<comment type="caution">
    <text evidence="4">The sequence shown here is derived from an EMBL/GenBank/DDBJ whole genome shotgun (WGS) entry which is preliminary data.</text>
</comment>
<evidence type="ECO:0000256" key="2">
    <source>
        <dbReference type="SAM" id="MobiDB-lite"/>
    </source>
</evidence>
<reference evidence="4" key="1">
    <citation type="submission" date="2022-11" db="EMBL/GenBank/DDBJ databases">
        <authorList>
            <person name="Morgan W.R."/>
            <person name="Tartar A."/>
        </authorList>
    </citation>
    <scope>NUCLEOTIDE SEQUENCE</scope>
    <source>
        <strain evidence="4">ARSEF 373</strain>
    </source>
</reference>
<gene>
    <name evidence="4" type="ORF">N0F65_006238</name>
</gene>
<dbReference type="AlphaFoldDB" id="A0AAV2Z5G0"/>
<keyword evidence="5" id="KW-1185">Reference proteome</keyword>
<evidence type="ECO:0000256" key="1">
    <source>
        <dbReference type="SAM" id="Coils"/>
    </source>
</evidence>
<organism evidence="4 5">
    <name type="scientific">Lagenidium giganteum</name>
    <dbReference type="NCBI Taxonomy" id="4803"/>
    <lineage>
        <taxon>Eukaryota</taxon>
        <taxon>Sar</taxon>
        <taxon>Stramenopiles</taxon>
        <taxon>Oomycota</taxon>
        <taxon>Peronosporomycetes</taxon>
        <taxon>Pythiales</taxon>
        <taxon>Pythiaceae</taxon>
    </lineage>
</organism>
<feature type="domain" description="BZIP" evidence="3">
    <location>
        <begin position="12"/>
        <end position="62"/>
    </location>
</feature>
<accession>A0AAV2Z5G0</accession>
<feature type="coiled-coil region" evidence="1">
    <location>
        <begin position="36"/>
        <end position="93"/>
    </location>
</feature>
<proteinExistence type="predicted"/>
<dbReference type="Proteomes" id="UP001146120">
    <property type="component" value="Unassembled WGS sequence"/>
</dbReference>
<evidence type="ECO:0000313" key="5">
    <source>
        <dbReference type="Proteomes" id="UP001146120"/>
    </source>
</evidence>
<dbReference type="CDD" id="cd14686">
    <property type="entry name" value="bZIP"/>
    <property type="match status" value="1"/>
</dbReference>
<reference evidence="4" key="2">
    <citation type="journal article" date="2023" name="Microbiol Resour">
        <title>Decontamination and Annotation of the Draft Genome Sequence of the Oomycete Lagenidium giganteum ARSEF 373.</title>
        <authorList>
            <person name="Morgan W.R."/>
            <person name="Tartar A."/>
        </authorList>
    </citation>
    <scope>NUCLEOTIDE SEQUENCE</scope>
    <source>
        <strain evidence="4">ARSEF 373</strain>
    </source>
</reference>
<name>A0AAV2Z5G0_9STRA</name>
<feature type="compositionally biased region" description="Basic and acidic residues" evidence="2">
    <location>
        <begin position="1"/>
        <end position="13"/>
    </location>
</feature>
<evidence type="ECO:0000259" key="3">
    <source>
        <dbReference type="Pfam" id="PF07716"/>
    </source>
</evidence>
<evidence type="ECO:0000313" key="4">
    <source>
        <dbReference type="EMBL" id="DBA00977.1"/>
    </source>
</evidence>
<dbReference type="EMBL" id="DAKRPA010000055">
    <property type="protein sequence ID" value="DBA00977.1"/>
    <property type="molecule type" value="Genomic_DNA"/>
</dbReference>
<dbReference type="Pfam" id="PF07716">
    <property type="entry name" value="bZIP_2"/>
    <property type="match status" value="1"/>
</dbReference>
<protein>
    <recommendedName>
        <fullName evidence="3">BZIP domain-containing protein</fullName>
    </recommendedName>
</protein>
<sequence length="369" mass="42774">MSDAIELKNPSDRKAKRRQQVAISARRHRCRKKHEMINLKKEVSHLTSQLELLRSRHKMMRKSGAIAEWEETAMAHRRKRRQAEQESEALRRAIFLQSGFLQELKSAFSSAPIFNMEMNLRELLHTYIHLGKNARTRMRDYETICSESKLDMALEIVRRETKHIKFDRPFMASNPLKLMGQFGTNHVSVYSFEGVDLSRVFFAACKAVQEHGFAWPDYCSANIKQQTLEEPSSNIQYSKATVFYKNCKIQDEEAIVVESRSLYYYRFTESYGIMVWDFVDQDDLHPLSPETQIRRDMVGSLFVSREMCDDGVQRVVCRCVCTKLHEQNKNNPAIERFSTSADSAECGCGKAVYDKVKQNIVGNEEVPAM</sequence>
<keyword evidence="1" id="KW-0175">Coiled coil</keyword>
<dbReference type="GO" id="GO:0003700">
    <property type="term" value="F:DNA-binding transcription factor activity"/>
    <property type="evidence" value="ECO:0007669"/>
    <property type="project" value="InterPro"/>
</dbReference>
<feature type="region of interest" description="Disordered" evidence="2">
    <location>
        <begin position="1"/>
        <end position="21"/>
    </location>
</feature>
<dbReference type="InterPro" id="IPR004827">
    <property type="entry name" value="bZIP"/>
</dbReference>